<gene>
    <name evidence="5" type="ORF">VCHENC02_0926A</name>
</gene>
<dbReference type="PANTHER" id="PTHR30290">
    <property type="entry name" value="PERIPLASMIC BINDING COMPONENT OF ABC TRANSPORTER"/>
    <property type="match status" value="1"/>
</dbReference>
<dbReference type="GO" id="GO:0015833">
    <property type="term" value="P:peptide transport"/>
    <property type="evidence" value="ECO:0007669"/>
    <property type="project" value="TreeGrafter"/>
</dbReference>
<comment type="similarity">
    <text evidence="1">Belongs to the bacterial solute-binding protein 5 family.</text>
</comment>
<protein>
    <submittedName>
        <fullName evidence="5">Bacterial extracellular solute-binding s, 5 Middle family protein</fullName>
    </submittedName>
</protein>
<feature type="domain" description="Solute-binding protein family 5" evidence="4">
    <location>
        <begin position="89"/>
        <end position="135"/>
    </location>
</feature>
<name>A0A454D4W1_VIBHA</name>
<dbReference type="SUPFAM" id="SSF53850">
    <property type="entry name" value="Periplasmic binding protein-like II"/>
    <property type="match status" value="1"/>
</dbReference>
<organism evidence="5 6">
    <name type="scientific">Vibrio harveyi</name>
    <name type="common">Beneckea harveyi</name>
    <dbReference type="NCBI Taxonomy" id="669"/>
    <lineage>
        <taxon>Bacteria</taxon>
        <taxon>Pseudomonadati</taxon>
        <taxon>Pseudomonadota</taxon>
        <taxon>Gammaproteobacteria</taxon>
        <taxon>Vibrionales</taxon>
        <taxon>Vibrionaceae</taxon>
        <taxon>Vibrio</taxon>
    </lineage>
</organism>
<dbReference type="AlphaFoldDB" id="A0A454D4W1"/>
<feature type="chain" id="PRO_5019015862" evidence="3">
    <location>
        <begin position="18"/>
        <end position="138"/>
    </location>
</feature>
<comment type="caution">
    <text evidence="5">The sequence shown here is derived from an EMBL/GenBank/DDBJ whole genome shotgun (WGS) entry which is preliminary data.</text>
</comment>
<dbReference type="Proteomes" id="UP000008367">
    <property type="component" value="Unassembled WGS sequence"/>
</dbReference>
<evidence type="ECO:0000256" key="3">
    <source>
        <dbReference type="SAM" id="SignalP"/>
    </source>
</evidence>
<sequence>MYRFALISLLFSGLVQAGELPSDLQWQSNWQDPVFASDEAKRGGTLRSYMLSFPQTLRSVGPDANSGIRFYIMDGTPKLAQRHPNTGKWIPQLADEWAFSDDYKTAYFKLNPKVKWSDGEMVTADDYLFMLTYYRSTD</sequence>
<dbReference type="InterPro" id="IPR039424">
    <property type="entry name" value="SBP_5"/>
</dbReference>
<dbReference type="PANTHER" id="PTHR30290:SF38">
    <property type="entry name" value="D,D-DIPEPTIDE-BINDING PERIPLASMIC PROTEIN DDPA-RELATED"/>
    <property type="match status" value="1"/>
</dbReference>
<evidence type="ECO:0000256" key="1">
    <source>
        <dbReference type="ARBA" id="ARBA00005695"/>
    </source>
</evidence>
<evidence type="ECO:0000256" key="2">
    <source>
        <dbReference type="ARBA" id="ARBA00022729"/>
    </source>
</evidence>
<dbReference type="EMBL" id="AJSR01000172">
    <property type="protein sequence ID" value="EKM33651.1"/>
    <property type="molecule type" value="Genomic_DNA"/>
</dbReference>
<evidence type="ECO:0000313" key="6">
    <source>
        <dbReference type="Proteomes" id="UP000008367"/>
    </source>
</evidence>
<accession>A0A454D4W1</accession>
<reference evidence="5 6" key="1">
    <citation type="submission" date="2012-10" db="EMBL/GenBank/DDBJ databases">
        <title>Genome sequence of Vibrio Cholerae HENC-02.</title>
        <authorList>
            <person name="Eppinger M."/>
            <person name="Hasan N.A."/>
            <person name="Sengamalay N."/>
            <person name="Hine E."/>
            <person name="Su Q."/>
            <person name="Daugherty S.C."/>
            <person name="Young S."/>
            <person name="Sadzewicz L."/>
            <person name="Tallon L."/>
            <person name="Cebula T.A."/>
            <person name="Ravel J."/>
            <person name="Colwell R.R."/>
        </authorList>
    </citation>
    <scope>NUCLEOTIDE SEQUENCE [LARGE SCALE GENOMIC DNA]</scope>
    <source>
        <strain evidence="5 6">HENC-02</strain>
    </source>
</reference>
<feature type="non-terminal residue" evidence="5">
    <location>
        <position position="138"/>
    </location>
</feature>
<dbReference type="Gene3D" id="3.40.190.10">
    <property type="entry name" value="Periplasmic binding protein-like II"/>
    <property type="match status" value="1"/>
</dbReference>
<keyword evidence="2 3" id="KW-0732">Signal</keyword>
<dbReference type="GO" id="GO:1904680">
    <property type="term" value="F:peptide transmembrane transporter activity"/>
    <property type="evidence" value="ECO:0007669"/>
    <property type="project" value="TreeGrafter"/>
</dbReference>
<dbReference type="InterPro" id="IPR000914">
    <property type="entry name" value="SBP_5_dom"/>
</dbReference>
<dbReference type="Pfam" id="PF00496">
    <property type="entry name" value="SBP_bac_5"/>
    <property type="match status" value="1"/>
</dbReference>
<proteinExistence type="inferred from homology"/>
<evidence type="ECO:0000259" key="4">
    <source>
        <dbReference type="Pfam" id="PF00496"/>
    </source>
</evidence>
<feature type="signal peptide" evidence="3">
    <location>
        <begin position="1"/>
        <end position="17"/>
    </location>
</feature>
<evidence type="ECO:0000313" key="5">
    <source>
        <dbReference type="EMBL" id="EKM33651.1"/>
    </source>
</evidence>